<feature type="domain" description="Beta-lactamase-related" evidence="2">
    <location>
        <begin position="193"/>
        <end position="481"/>
    </location>
</feature>
<evidence type="ECO:0000259" key="2">
    <source>
        <dbReference type="Pfam" id="PF00144"/>
    </source>
</evidence>
<dbReference type="OrthoDB" id="8582986at2"/>
<dbReference type="InterPro" id="IPR001466">
    <property type="entry name" value="Beta-lactam-related"/>
</dbReference>
<sequence>MNMSKPSERTLPVLHDAVVPVEMMLATVAKTLCSAVYVSGRDPEEAISHSCLWSLKAQLLPDALQRHARWRIDRDLRRVEVSIELTPAAADDLIAAHREAHPAFEADWQAERARLLALRSVLRSAQSTTGQGCYILPRDGDASLHFEPREVSHGPASSAGWPGGEVTDGDPETRRIREAIAKTLDAGFADPDAYHAAVLVVHRGRLLGERYRDGIDADTPLESWSMGKSTMGTLIGLLIGRGALQLDARAPIEAWDRPGDPRREITLRHLLNMSSGLRCTGQDDARETWRHGLPEHFLPYAEALNAAEWATERPLEFAPETVGRYRNCDPLALAAIYRETVLKLGGDPLTWPQTELFNRIGMNGFVLETDRWGHFIISGFDYGTARDWARLGLLYLRDGVWDGKRVLPEGWVSFATSPAPAWKHREYGAQIWLNSVGELALPSDTYYFAGGGGQYTLVCPSLDLVVVRMGHTRGWEHARDKVNVLLDGITQALAKAEAP</sequence>
<dbReference type="AlphaFoldDB" id="A0A4Z0C1C3"/>
<dbReference type="Pfam" id="PF00144">
    <property type="entry name" value="Beta-lactamase"/>
    <property type="match status" value="1"/>
</dbReference>
<protein>
    <submittedName>
        <fullName evidence="3">Class C beta-lactamase-related serine hydrolase</fullName>
    </submittedName>
</protein>
<name>A0A4Z0C1C3_9BURK</name>
<comment type="caution">
    <text evidence="3">The sequence shown here is derived from an EMBL/GenBank/DDBJ whole genome shotgun (WGS) entry which is preliminary data.</text>
</comment>
<evidence type="ECO:0000256" key="1">
    <source>
        <dbReference type="SAM" id="MobiDB-lite"/>
    </source>
</evidence>
<dbReference type="InterPro" id="IPR050789">
    <property type="entry name" value="Diverse_Enzym_Activities"/>
</dbReference>
<reference evidence="3 4" key="1">
    <citation type="submission" date="2019-03" db="EMBL/GenBank/DDBJ databases">
        <title>Ramlibacter rhizophilus CCTCC AB2015357, whole genome shotgun sequence.</title>
        <authorList>
            <person name="Zhang X."/>
            <person name="Feng G."/>
            <person name="Zhu H."/>
        </authorList>
    </citation>
    <scope>NUCLEOTIDE SEQUENCE [LARGE SCALE GENOMIC DNA]</scope>
    <source>
        <strain evidence="3 4">CCTCC AB2015357</strain>
    </source>
</reference>
<evidence type="ECO:0000313" key="3">
    <source>
        <dbReference type="EMBL" id="TFZ05021.1"/>
    </source>
</evidence>
<keyword evidence="3" id="KW-0378">Hydrolase</keyword>
<keyword evidence="4" id="KW-1185">Reference proteome</keyword>
<gene>
    <name evidence="3" type="ORF">EZ242_04545</name>
</gene>
<dbReference type="SUPFAM" id="SSF56601">
    <property type="entry name" value="beta-lactamase/transpeptidase-like"/>
    <property type="match status" value="1"/>
</dbReference>
<dbReference type="InterPro" id="IPR012338">
    <property type="entry name" value="Beta-lactam/transpept-like"/>
</dbReference>
<evidence type="ECO:0000313" key="4">
    <source>
        <dbReference type="Proteomes" id="UP000297564"/>
    </source>
</evidence>
<dbReference type="PANTHER" id="PTHR43283:SF7">
    <property type="entry name" value="BETA-LACTAMASE-RELATED DOMAIN-CONTAINING PROTEIN"/>
    <property type="match status" value="1"/>
</dbReference>
<proteinExistence type="predicted"/>
<dbReference type="EMBL" id="SMLL01000001">
    <property type="protein sequence ID" value="TFZ05021.1"/>
    <property type="molecule type" value="Genomic_DNA"/>
</dbReference>
<dbReference type="Proteomes" id="UP000297564">
    <property type="component" value="Unassembled WGS sequence"/>
</dbReference>
<accession>A0A4Z0C1C3</accession>
<dbReference type="Gene3D" id="3.40.710.10">
    <property type="entry name" value="DD-peptidase/beta-lactamase superfamily"/>
    <property type="match status" value="1"/>
</dbReference>
<organism evidence="3 4">
    <name type="scientific">Ramlibacter rhizophilus</name>
    <dbReference type="NCBI Taxonomy" id="1781167"/>
    <lineage>
        <taxon>Bacteria</taxon>
        <taxon>Pseudomonadati</taxon>
        <taxon>Pseudomonadota</taxon>
        <taxon>Betaproteobacteria</taxon>
        <taxon>Burkholderiales</taxon>
        <taxon>Comamonadaceae</taxon>
        <taxon>Ramlibacter</taxon>
    </lineage>
</organism>
<dbReference type="PANTHER" id="PTHR43283">
    <property type="entry name" value="BETA-LACTAMASE-RELATED"/>
    <property type="match status" value="1"/>
</dbReference>
<dbReference type="GO" id="GO:0016787">
    <property type="term" value="F:hydrolase activity"/>
    <property type="evidence" value="ECO:0007669"/>
    <property type="project" value="UniProtKB-KW"/>
</dbReference>
<feature type="region of interest" description="Disordered" evidence="1">
    <location>
        <begin position="150"/>
        <end position="171"/>
    </location>
</feature>